<name>A0A6C0B6U3_9ZZZZ</name>
<reference evidence="2" key="1">
    <citation type="journal article" date="2020" name="Nature">
        <title>Giant virus diversity and host interactions through global metagenomics.</title>
        <authorList>
            <person name="Schulz F."/>
            <person name="Roux S."/>
            <person name="Paez-Espino D."/>
            <person name="Jungbluth S."/>
            <person name="Walsh D.A."/>
            <person name="Denef V.J."/>
            <person name="McMahon K.D."/>
            <person name="Konstantinidis K.T."/>
            <person name="Eloe-Fadrosh E.A."/>
            <person name="Kyrpides N.C."/>
            <person name="Woyke T."/>
        </authorList>
    </citation>
    <scope>NUCLEOTIDE SEQUENCE</scope>
    <source>
        <strain evidence="2">GVMAG-M-3300009684-20</strain>
    </source>
</reference>
<feature type="compositionally biased region" description="Low complexity" evidence="1">
    <location>
        <begin position="267"/>
        <end position="278"/>
    </location>
</feature>
<evidence type="ECO:0000313" key="2">
    <source>
        <dbReference type="EMBL" id="QHS87193.1"/>
    </source>
</evidence>
<dbReference type="InterPro" id="IPR043910">
    <property type="entry name" value="DUF5767"/>
</dbReference>
<protein>
    <submittedName>
        <fullName evidence="2">Uncharacterized protein</fullName>
    </submittedName>
</protein>
<feature type="region of interest" description="Disordered" evidence="1">
    <location>
        <begin position="356"/>
        <end position="409"/>
    </location>
</feature>
<feature type="region of interest" description="Disordered" evidence="1">
    <location>
        <begin position="249"/>
        <end position="324"/>
    </location>
</feature>
<dbReference type="EMBL" id="MN739079">
    <property type="protein sequence ID" value="QHS87193.1"/>
    <property type="molecule type" value="Genomic_DNA"/>
</dbReference>
<evidence type="ECO:0000256" key="1">
    <source>
        <dbReference type="SAM" id="MobiDB-lite"/>
    </source>
</evidence>
<feature type="compositionally biased region" description="Low complexity" evidence="1">
    <location>
        <begin position="366"/>
        <end position="376"/>
    </location>
</feature>
<feature type="compositionally biased region" description="Polar residues" evidence="1">
    <location>
        <begin position="252"/>
        <end position="263"/>
    </location>
</feature>
<feature type="compositionally biased region" description="Pro residues" evidence="1">
    <location>
        <begin position="307"/>
        <end position="318"/>
    </location>
</feature>
<proteinExistence type="predicted"/>
<organism evidence="2">
    <name type="scientific">viral metagenome</name>
    <dbReference type="NCBI Taxonomy" id="1070528"/>
    <lineage>
        <taxon>unclassified sequences</taxon>
        <taxon>metagenomes</taxon>
        <taxon>organismal metagenomes</taxon>
    </lineage>
</organism>
<sequence>MDVPGADLLMNTSAMAAANTKLPEMESVNLDFTDLPSEPAAPPRLVPSAEDVGATKTWDGVENLNAEAYLKPVNVAPKMSEDAIMKKKYEMLRKFERLNKLGVPIRKRFTMDSPLDEMEMELEFVRKEKAMDSTIKQFSEWFITGMSAMEWGSKNVGMLKMFGLQLDGLSQSAQMNVGDLEEDFEELYDLYGDQMRMHPLVRIPMRTCFMVYMVHLTNQMAMKAPVPNIQEILRQNPDIARQMAAQAMQGQTEQFRQQSQRATVPTFPSSAQGSGFSAPAPPPAQMPASNFDNPLAGLMSFLGGVNTPPPQQQAPPAPTRTIPLKAPSREMKMPSATGLGIGDILNKINKEEKKVVAGNSAPLPPTQAATAPMTFASGPPPPQPARKSVLKRSGGSERKSAKNSVVIKL</sequence>
<dbReference type="AlphaFoldDB" id="A0A6C0B6U3"/>
<dbReference type="Pfam" id="PF19071">
    <property type="entry name" value="DUF5767"/>
    <property type="match status" value="1"/>
</dbReference>
<accession>A0A6C0B6U3</accession>